<dbReference type="Gene3D" id="3.40.50.2300">
    <property type="match status" value="1"/>
</dbReference>
<feature type="domain" description="Response regulatory" evidence="4">
    <location>
        <begin position="6"/>
        <end position="120"/>
    </location>
</feature>
<dbReference type="PROSITE" id="PS50110">
    <property type="entry name" value="RESPONSE_REGULATORY"/>
    <property type="match status" value="1"/>
</dbReference>
<dbReference type="eggNOG" id="COG2204">
    <property type="taxonomic scope" value="Bacteria"/>
</dbReference>
<dbReference type="PANTHER" id="PTHR43228">
    <property type="entry name" value="TWO-COMPONENT RESPONSE REGULATOR"/>
    <property type="match status" value="1"/>
</dbReference>
<dbReference type="RefSeq" id="WP_015759132.1">
    <property type="nucleotide sequence ID" value="NC_013216.1"/>
</dbReference>
<keyword evidence="6" id="KW-1185">Reference proteome</keyword>
<dbReference type="InterPro" id="IPR011006">
    <property type="entry name" value="CheY-like_superfamily"/>
</dbReference>
<evidence type="ECO:0000259" key="4">
    <source>
        <dbReference type="PROSITE" id="PS50110"/>
    </source>
</evidence>
<evidence type="ECO:0000313" key="6">
    <source>
        <dbReference type="Proteomes" id="UP000002217"/>
    </source>
</evidence>
<keyword evidence="3" id="KW-0597">Phosphoprotein</keyword>
<proteinExistence type="predicted"/>
<dbReference type="OrthoDB" id="9808843at2"/>
<dbReference type="SUPFAM" id="SSF52172">
    <property type="entry name" value="CheY-like"/>
    <property type="match status" value="1"/>
</dbReference>
<evidence type="ECO:0000256" key="1">
    <source>
        <dbReference type="ARBA" id="ARBA00018672"/>
    </source>
</evidence>
<dbReference type="EMBL" id="CP001720">
    <property type="protein sequence ID" value="ACV64448.1"/>
    <property type="molecule type" value="Genomic_DNA"/>
</dbReference>
<protein>
    <recommendedName>
        <fullName evidence="1">Stage 0 sporulation protein A homolog</fullName>
    </recommendedName>
</protein>
<accession>C8VWT4</accession>
<evidence type="ECO:0000256" key="3">
    <source>
        <dbReference type="PROSITE-ProRule" id="PRU00169"/>
    </source>
</evidence>
<dbReference type="Pfam" id="PF00072">
    <property type="entry name" value="Response_reg"/>
    <property type="match status" value="1"/>
</dbReference>
<dbReference type="STRING" id="485916.Dtox_3740"/>
<name>C8VWT4_DESAS</name>
<feature type="modified residue" description="4-aspartylphosphate" evidence="3">
    <location>
        <position position="55"/>
    </location>
</feature>
<reference evidence="5 6" key="1">
    <citation type="journal article" date="2009" name="Stand. Genomic Sci.">
        <title>Complete genome sequence of Desulfotomaculum acetoxidans type strain (5575).</title>
        <authorList>
            <person name="Spring S."/>
            <person name="Lapidus A."/>
            <person name="Schroder M."/>
            <person name="Gleim D."/>
            <person name="Sims D."/>
            <person name="Meincke L."/>
            <person name="Glavina Del Rio T."/>
            <person name="Tice H."/>
            <person name="Copeland A."/>
            <person name="Cheng J.F."/>
            <person name="Lucas S."/>
            <person name="Chen F."/>
            <person name="Nolan M."/>
            <person name="Bruce D."/>
            <person name="Goodwin L."/>
            <person name="Pitluck S."/>
            <person name="Ivanova N."/>
            <person name="Mavromatis K."/>
            <person name="Mikhailova N."/>
            <person name="Pati A."/>
            <person name="Chen A."/>
            <person name="Palaniappan K."/>
            <person name="Land M."/>
            <person name="Hauser L."/>
            <person name="Chang Y.J."/>
            <person name="Jeffries C.D."/>
            <person name="Chain P."/>
            <person name="Saunders E."/>
            <person name="Brettin T."/>
            <person name="Detter J.C."/>
            <person name="Goker M."/>
            <person name="Bristow J."/>
            <person name="Eisen J.A."/>
            <person name="Markowitz V."/>
            <person name="Hugenholtz P."/>
            <person name="Kyrpides N.C."/>
            <person name="Klenk H.P."/>
            <person name="Han C."/>
        </authorList>
    </citation>
    <scope>NUCLEOTIDE SEQUENCE [LARGE SCALE GENOMIC DNA]</scope>
    <source>
        <strain evidence="6">ATCC 49208 / DSM 771 / VKM B-1644</strain>
    </source>
</reference>
<dbReference type="KEGG" id="dae:Dtox_3740"/>
<dbReference type="Proteomes" id="UP000002217">
    <property type="component" value="Chromosome"/>
</dbReference>
<comment type="function">
    <text evidence="2">May play the central regulatory role in sporulation. It may be an element of the effector pathway responsible for the activation of sporulation genes in response to nutritional stress. Spo0A may act in concert with spo0H (a sigma factor) to control the expression of some genes that are critical to the sporulation process.</text>
</comment>
<dbReference type="InterPro" id="IPR001789">
    <property type="entry name" value="Sig_transdc_resp-reg_receiver"/>
</dbReference>
<dbReference type="InterPro" id="IPR052048">
    <property type="entry name" value="ST_Response_Regulator"/>
</dbReference>
<dbReference type="GO" id="GO:0000160">
    <property type="term" value="P:phosphorelay signal transduction system"/>
    <property type="evidence" value="ECO:0007669"/>
    <property type="project" value="InterPro"/>
</dbReference>
<evidence type="ECO:0000313" key="5">
    <source>
        <dbReference type="EMBL" id="ACV64448.1"/>
    </source>
</evidence>
<dbReference type="PANTHER" id="PTHR43228:SF1">
    <property type="entry name" value="TWO-COMPONENT RESPONSE REGULATOR ARR22"/>
    <property type="match status" value="1"/>
</dbReference>
<dbReference type="AlphaFoldDB" id="C8VWT4"/>
<dbReference type="HOGENOM" id="CLU_000445_69_8_9"/>
<organism evidence="5 6">
    <name type="scientific">Desulfofarcimen acetoxidans (strain ATCC 49208 / DSM 771 / KCTC 5769 / VKM B-1644 / 5575)</name>
    <name type="common">Desulfotomaculum acetoxidans</name>
    <dbReference type="NCBI Taxonomy" id="485916"/>
    <lineage>
        <taxon>Bacteria</taxon>
        <taxon>Bacillati</taxon>
        <taxon>Bacillota</taxon>
        <taxon>Clostridia</taxon>
        <taxon>Eubacteriales</taxon>
        <taxon>Peptococcaceae</taxon>
        <taxon>Desulfofarcimen</taxon>
    </lineage>
</organism>
<gene>
    <name evidence="5" type="ordered locus">Dtox_3740</name>
</gene>
<evidence type="ECO:0000256" key="2">
    <source>
        <dbReference type="ARBA" id="ARBA00024867"/>
    </source>
</evidence>
<sequence>MLNYLKVLVVDDQPGVRYLLNIIIEEEGHKVYTAQNGKEAVDMISLVHPELVLMDVRMPVMGGLEALKIIKKISPDTEVVMMTAYGAEDTVEAAMQNGALTCIAKPFDIEEIKNFLKQYVWNISRDALKNGYRCG</sequence>
<dbReference type="SMART" id="SM00448">
    <property type="entry name" value="REC"/>
    <property type="match status" value="1"/>
</dbReference>